<evidence type="ECO:0000313" key="10">
    <source>
        <dbReference type="EMBL" id="WRT65698.1"/>
    </source>
</evidence>
<keyword evidence="7 8" id="KW-0472">Membrane</keyword>
<protein>
    <recommendedName>
        <fullName evidence="8">Mitochondrial import inner membrane translocase subunit Tim21</fullName>
    </recommendedName>
</protein>
<dbReference type="EMBL" id="CP141883">
    <property type="protein sequence ID" value="WRT65698.1"/>
    <property type="molecule type" value="Genomic_DNA"/>
</dbReference>
<evidence type="ECO:0000256" key="9">
    <source>
        <dbReference type="SAM" id="MobiDB-lite"/>
    </source>
</evidence>
<dbReference type="Proteomes" id="UP001329825">
    <property type="component" value="Chromosome 3"/>
</dbReference>
<keyword evidence="5 8" id="KW-1133">Transmembrane helix</keyword>
<keyword evidence="3 8" id="KW-0812">Transmembrane</keyword>
<dbReference type="PANTHER" id="PTHR13032">
    <property type="entry name" value="MITOCHONDRIAL IMPORT INNER MEMBRANE TRANSLOCASE SUBUNIT TIM21"/>
    <property type="match status" value="1"/>
</dbReference>
<evidence type="ECO:0000256" key="1">
    <source>
        <dbReference type="ARBA" id="ARBA00004304"/>
    </source>
</evidence>
<dbReference type="InterPro" id="IPR013261">
    <property type="entry name" value="Tim21"/>
</dbReference>
<comment type="function">
    <text evidence="8">Essential component of the TIM23 complex, a complex that mediates the translocation of transit peptide-containing proteins across the mitochondrial inner membrane.</text>
</comment>
<comment type="similarity">
    <text evidence="2 8">Belongs to the TIM21 family.</text>
</comment>
<evidence type="ECO:0000256" key="6">
    <source>
        <dbReference type="ARBA" id="ARBA00023128"/>
    </source>
</evidence>
<feature type="transmembrane region" description="Helical" evidence="8">
    <location>
        <begin position="122"/>
        <end position="145"/>
    </location>
</feature>
<dbReference type="Pfam" id="PF08294">
    <property type="entry name" value="TIM21"/>
    <property type="match status" value="1"/>
</dbReference>
<reference evidence="10 11" key="1">
    <citation type="submission" date="2024-01" db="EMBL/GenBank/DDBJ databases">
        <title>Comparative genomics of Cryptococcus and Kwoniella reveals pathogenesis evolution and contrasting modes of karyotype evolution via chromosome fusion or intercentromeric recombination.</title>
        <authorList>
            <person name="Coelho M.A."/>
            <person name="David-Palma M."/>
            <person name="Shea T."/>
            <person name="Bowers K."/>
            <person name="McGinley-Smith S."/>
            <person name="Mohammad A.W."/>
            <person name="Gnirke A."/>
            <person name="Yurkov A.M."/>
            <person name="Nowrousian M."/>
            <person name="Sun S."/>
            <person name="Cuomo C.A."/>
            <person name="Heitman J."/>
        </authorList>
    </citation>
    <scope>NUCLEOTIDE SEQUENCE [LARGE SCALE GENOMIC DNA]</scope>
    <source>
        <strain evidence="10">CBS 11374</strain>
    </source>
</reference>
<keyword evidence="8" id="KW-0653">Protein transport</keyword>
<evidence type="ECO:0000256" key="4">
    <source>
        <dbReference type="ARBA" id="ARBA00022946"/>
    </source>
</evidence>
<evidence type="ECO:0000256" key="7">
    <source>
        <dbReference type="ARBA" id="ARBA00023136"/>
    </source>
</evidence>
<comment type="subunit">
    <text evidence="8">Component of the TIM23 complex.</text>
</comment>
<accession>A0ABZ1CVY4</accession>
<keyword evidence="4" id="KW-0809">Transit peptide</keyword>
<keyword evidence="8" id="KW-0813">Transport</keyword>
<comment type="subcellular location">
    <subcellularLocation>
        <location evidence="8">Mitochondrion inner membrane</location>
        <topology evidence="8">Single-pass membrane protein</topology>
    </subcellularLocation>
    <subcellularLocation>
        <location evidence="1">Mitochondrion membrane</location>
        <topology evidence="1">Single-pass membrane protein</topology>
    </subcellularLocation>
</comment>
<evidence type="ECO:0000313" key="11">
    <source>
        <dbReference type="Proteomes" id="UP001329825"/>
    </source>
</evidence>
<feature type="region of interest" description="Disordered" evidence="9">
    <location>
        <begin position="49"/>
        <end position="91"/>
    </location>
</feature>
<evidence type="ECO:0000256" key="3">
    <source>
        <dbReference type="ARBA" id="ARBA00022692"/>
    </source>
</evidence>
<evidence type="ECO:0000256" key="8">
    <source>
        <dbReference type="RuleBase" id="RU367142"/>
    </source>
</evidence>
<dbReference type="PANTHER" id="PTHR13032:SF6">
    <property type="entry name" value="MITOCHONDRIAL IMPORT INNER MEMBRANE TRANSLOCASE SUBUNIT TIM21"/>
    <property type="match status" value="1"/>
</dbReference>
<proteinExistence type="inferred from homology"/>
<dbReference type="GeneID" id="87954775"/>
<sequence>MARPVISLRVVLNTIPRSTHQVNLRGHLPQIPSSSRSIFQSAGIRTYATHKSTKHPTSTSEATSELLRNGGSARRATEGGPETVGPFPLGVGASGRRKAWRPWGELGIGGKLVRSTQQTGNLAVILVGGTLFVILTLALTTELFAKNSPSVLYSQAVDMIRDSDALNPHLLPPLTFTHSPHSSAPVRGSAPIPHTFIKHPKSGREHMLLTFWIHGRGKDEPEQLGRIKSIYRNIEDYGRKGLIYVGLINDSTSDLDTNQDHIGEDKLSQQRNVQEGSVPQQGIVSRWFGGFTNSLRGNTASGTAKKDTRGLPPPGTYKIGECRAEYVKNASGTFTLLSLFVDIPSSTVAYPSRVVIHQSPEAATEGLIGTRIR</sequence>
<keyword evidence="11" id="KW-1185">Reference proteome</keyword>
<keyword evidence="6 8" id="KW-0496">Mitochondrion</keyword>
<evidence type="ECO:0000256" key="5">
    <source>
        <dbReference type="ARBA" id="ARBA00022989"/>
    </source>
</evidence>
<gene>
    <name evidence="10" type="ORF">IL334_002644</name>
</gene>
<keyword evidence="8" id="KW-0999">Mitochondrion inner membrane</keyword>
<keyword evidence="8" id="KW-0811">Translocation</keyword>
<organism evidence="10 11">
    <name type="scientific">Kwoniella shivajii</name>
    <dbReference type="NCBI Taxonomy" id="564305"/>
    <lineage>
        <taxon>Eukaryota</taxon>
        <taxon>Fungi</taxon>
        <taxon>Dikarya</taxon>
        <taxon>Basidiomycota</taxon>
        <taxon>Agaricomycotina</taxon>
        <taxon>Tremellomycetes</taxon>
        <taxon>Tremellales</taxon>
        <taxon>Cryptococcaceae</taxon>
        <taxon>Kwoniella</taxon>
    </lineage>
</organism>
<evidence type="ECO:0000256" key="2">
    <source>
        <dbReference type="ARBA" id="ARBA00010867"/>
    </source>
</evidence>
<dbReference type="RefSeq" id="XP_062790438.1">
    <property type="nucleotide sequence ID" value="XM_062934387.1"/>
</dbReference>
<name>A0ABZ1CVY4_9TREE</name>